<dbReference type="Pfam" id="PF01165">
    <property type="entry name" value="Ribosomal_S21"/>
    <property type="match status" value="1"/>
</dbReference>
<dbReference type="GO" id="GO:1990904">
    <property type="term" value="C:ribonucleoprotein complex"/>
    <property type="evidence" value="ECO:0007669"/>
    <property type="project" value="UniProtKB-KW"/>
</dbReference>
<organism evidence="5 6">
    <name type="scientific">Cerrena zonata</name>
    <dbReference type="NCBI Taxonomy" id="2478898"/>
    <lineage>
        <taxon>Eukaryota</taxon>
        <taxon>Fungi</taxon>
        <taxon>Dikarya</taxon>
        <taxon>Basidiomycota</taxon>
        <taxon>Agaricomycotina</taxon>
        <taxon>Agaricomycetes</taxon>
        <taxon>Polyporales</taxon>
        <taxon>Cerrenaceae</taxon>
        <taxon>Cerrena</taxon>
    </lineage>
</organism>
<name>A0AAW0GJT7_9APHY</name>
<dbReference type="Proteomes" id="UP001385951">
    <property type="component" value="Unassembled WGS sequence"/>
</dbReference>
<accession>A0AAW0GJT7</accession>
<evidence type="ECO:0000313" key="6">
    <source>
        <dbReference type="Proteomes" id="UP001385951"/>
    </source>
</evidence>
<keyword evidence="3" id="KW-0687">Ribonucleoprotein</keyword>
<sequence>MSMLSSLVHSIGSTLGTTAKRTLGSPTTRGALQIRKNSNRSNYWGSDTWKFIKSSSELANSPEKTHMKKAASDAPFRRPPGPYAGRSVPVNNEKSFTGAYMELQQILRRNLVSYELRLAERHEKKGYKRRRLASDRHRRRFAHEVRKKVQLVNEIRARGA</sequence>
<comment type="caution">
    <text evidence="5">The sequence shown here is derived from an EMBL/GenBank/DDBJ whole genome shotgun (WGS) entry which is preliminary data.</text>
</comment>
<dbReference type="PANTHER" id="PTHR41237:SF1">
    <property type="entry name" value="SMALL RIBOSOMAL SUBUNIT PROTEIN BS21M"/>
    <property type="match status" value="1"/>
</dbReference>
<keyword evidence="6" id="KW-1185">Reference proteome</keyword>
<evidence type="ECO:0000256" key="4">
    <source>
        <dbReference type="SAM" id="MobiDB-lite"/>
    </source>
</evidence>
<dbReference type="GO" id="GO:0003735">
    <property type="term" value="F:structural constituent of ribosome"/>
    <property type="evidence" value="ECO:0007669"/>
    <property type="project" value="InterPro"/>
</dbReference>
<evidence type="ECO:0000313" key="5">
    <source>
        <dbReference type="EMBL" id="KAK7693570.1"/>
    </source>
</evidence>
<dbReference type="GO" id="GO:0005840">
    <property type="term" value="C:ribosome"/>
    <property type="evidence" value="ECO:0007669"/>
    <property type="project" value="UniProtKB-KW"/>
</dbReference>
<keyword evidence="2" id="KW-0689">Ribosomal protein</keyword>
<gene>
    <name evidence="5" type="ORF">QCA50_003139</name>
</gene>
<comment type="similarity">
    <text evidence="1">Belongs to the bacterial ribosomal protein bS21 family.</text>
</comment>
<dbReference type="AlphaFoldDB" id="A0AAW0GJT7"/>
<protein>
    <recommendedName>
        <fullName evidence="7">Ribosomal protein S21</fullName>
    </recommendedName>
</protein>
<feature type="region of interest" description="Disordered" evidence="4">
    <location>
        <begin position="56"/>
        <end position="91"/>
    </location>
</feature>
<reference evidence="5 6" key="1">
    <citation type="submission" date="2022-09" db="EMBL/GenBank/DDBJ databases">
        <authorList>
            <person name="Palmer J.M."/>
        </authorList>
    </citation>
    <scope>NUCLEOTIDE SEQUENCE [LARGE SCALE GENOMIC DNA]</scope>
    <source>
        <strain evidence="5 6">DSM 7382</strain>
    </source>
</reference>
<dbReference type="InterPro" id="IPR001911">
    <property type="entry name" value="Ribosomal_bS21"/>
</dbReference>
<dbReference type="InterPro" id="IPR052837">
    <property type="entry name" value="Mitoribosomal_bS21"/>
</dbReference>
<dbReference type="PANTHER" id="PTHR41237">
    <property type="entry name" value="37S RIBOSOMAL PROTEIN MRP21, MITOCHONDRIAL"/>
    <property type="match status" value="1"/>
</dbReference>
<evidence type="ECO:0008006" key="7">
    <source>
        <dbReference type="Google" id="ProtNLM"/>
    </source>
</evidence>
<evidence type="ECO:0000256" key="1">
    <source>
        <dbReference type="ARBA" id="ARBA00006640"/>
    </source>
</evidence>
<evidence type="ECO:0000256" key="3">
    <source>
        <dbReference type="ARBA" id="ARBA00023274"/>
    </source>
</evidence>
<dbReference type="GO" id="GO:0006412">
    <property type="term" value="P:translation"/>
    <property type="evidence" value="ECO:0007669"/>
    <property type="project" value="InterPro"/>
</dbReference>
<dbReference type="EMBL" id="JASBNA010000003">
    <property type="protein sequence ID" value="KAK7693570.1"/>
    <property type="molecule type" value="Genomic_DNA"/>
</dbReference>
<proteinExistence type="inferred from homology"/>
<evidence type="ECO:0000256" key="2">
    <source>
        <dbReference type="ARBA" id="ARBA00022980"/>
    </source>
</evidence>